<dbReference type="SUPFAM" id="SSF47384">
    <property type="entry name" value="Homodimeric domain of signal transducing histidine kinase"/>
    <property type="match status" value="1"/>
</dbReference>
<dbReference type="InterPro" id="IPR003661">
    <property type="entry name" value="HisK_dim/P_dom"/>
</dbReference>
<dbReference type="SMART" id="SM00388">
    <property type="entry name" value="HisKA"/>
    <property type="match status" value="1"/>
</dbReference>
<dbReference type="GO" id="GO:0000155">
    <property type="term" value="F:phosphorelay sensor kinase activity"/>
    <property type="evidence" value="ECO:0007669"/>
    <property type="project" value="InterPro"/>
</dbReference>
<dbReference type="SMART" id="SM00448">
    <property type="entry name" value="REC"/>
    <property type="match status" value="1"/>
</dbReference>
<feature type="domain" description="Response regulatory" evidence="9">
    <location>
        <begin position="14"/>
        <end position="148"/>
    </location>
</feature>
<evidence type="ECO:0000256" key="2">
    <source>
        <dbReference type="ARBA" id="ARBA00012438"/>
    </source>
</evidence>
<dbReference type="EC" id="2.7.13.3" evidence="2"/>
<feature type="modified residue" description="4-aspartylphosphate" evidence="6">
    <location>
        <position position="83"/>
    </location>
</feature>
<evidence type="ECO:0000256" key="5">
    <source>
        <dbReference type="ARBA" id="ARBA00022777"/>
    </source>
</evidence>
<evidence type="ECO:0000256" key="4">
    <source>
        <dbReference type="ARBA" id="ARBA00022679"/>
    </source>
</evidence>
<dbReference type="SMART" id="SM00387">
    <property type="entry name" value="HATPase_c"/>
    <property type="match status" value="1"/>
</dbReference>
<dbReference type="Gene3D" id="1.10.287.130">
    <property type="match status" value="1"/>
</dbReference>
<dbReference type="Pfam" id="PF00072">
    <property type="entry name" value="Response_reg"/>
    <property type="match status" value="1"/>
</dbReference>
<accession>A0AA37QEC0</accession>
<dbReference type="RefSeq" id="WP_284349182.1">
    <property type="nucleotide sequence ID" value="NZ_BRXS01000002.1"/>
</dbReference>
<gene>
    <name evidence="10" type="ORF">rosag_12480</name>
</gene>
<keyword evidence="4" id="KW-0808">Transferase</keyword>
<dbReference type="InterPro" id="IPR003594">
    <property type="entry name" value="HATPase_dom"/>
</dbReference>
<dbReference type="PROSITE" id="PS50110">
    <property type="entry name" value="RESPONSE_REGULATORY"/>
    <property type="match status" value="1"/>
</dbReference>
<dbReference type="SUPFAM" id="SSF52172">
    <property type="entry name" value="CheY-like"/>
    <property type="match status" value="1"/>
</dbReference>
<organism evidence="10 11">
    <name type="scientific">Roseisolibacter agri</name>
    <dbReference type="NCBI Taxonomy" id="2014610"/>
    <lineage>
        <taxon>Bacteria</taxon>
        <taxon>Pseudomonadati</taxon>
        <taxon>Gemmatimonadota</taxon>
        <taxon>Gemmatimonadia</taxon>
        <taxon>Gemmatimonadales</taxon>
        <taxon>Gemmatimonadaceae</taxon>
        <taxon>Roseisolibacter</taxon>
    </lineage>
</organism>
<dbReference type="SUPFAM" id="SSF55874">
    <property type="entry name" value="ATPase domain of HSP90 chaperone/DNA topoisomerase II/histidine kinase"/>
    <property type="match status" value="1"/>
</dbReference>
<protein>
    <recommendedName>
        <fullName evidence="2">histidine kinase</fullName>
        <ecNumber evidence="2">2.7.13.3</ecNumber>
    </recommendedName>
</protein>
<comment type="caution">
    <text evidence="10">The sequence shown here is derived from an EMBL/GenBank/DDBJ whole genome shotgun (WGS) entry which is preliminary data.</text>
</comment>
<dbReference type="PRINTS" id="PR00344">
    <property type="entry name" value="BCTRLSENSOR"/>
</dbReference>
<dbReference type="GO" id="GO:0005886">
    <property type="term" value="C:plasma membrane"/>
    <property type="evidence" value="ECO:0007669"/>
    <property type="project" value="TreeGrafter"/>
</dbReference>
<evidence type="ECO:0000259" key="9">
    <source>
        <dbReference type="PROSITE" id="PS50110"/>
    </source>
</evidence>
<dbReference type="Pfam" id="PF00512">
    <property type="entry name" value="HisKA"/>
    <property type="match status" value="1"/>
</dbReference>
<dbReference type="Pfam" id="PF02518">
    <property type="entry name" value="HATPase_c"/>
    <property type="match status" value="1"/>
</dbReference>
<sequence>MPLRGTSRDGAPLSVLIVEDNPGDAELLRVLLDEAEEPTATGDDDEEDGDAPPPLQIAVRWVERLRDARAALADAPADVVLLDLSLPDARGLSTVAQMRAAAPTLPIVVLTGLDDEALAVRAMRAGAQDYLVKGTVTAPGLRRAVRHAVERQRLVDAAQRATAARDVVLGVVAHDLRNPLSTIKMCAAALGAAPEPAQAAELSGVVRNAADWMERIIRDLLDVTAIEAGRLTIDRAPLDPAAVIARAREQFAPLAAERGLTLVADAAPDLPSLNADGERLLQALGNLLGNALKFTPRGGTVWLTATEAPRGVRFAVRDSGPGIAPEHLPHLFDRFWQARETRRAGAGLGLAIAQGIVQAHGGRISVQSSVGEGAEFDFTI</sequence>
<dbReference type="InterPro" id="IPR036890">
    <property type="entry name" value="HATPase_C_sf"/>
</dbReference>
<dbReference type="InterPro" id="IPR036097">
    <property type="entry name" value="HisK_dim/P_sf"/>
</dbReference>
<keyword evidence="5" id="KW-0418">Kinase</keyword>
<feature type="region of interest" description="Disordered" evidence="7">
    <location>
        <begin position="33"/>
        <end position="53"/>
    </location>
</feature>
<evidence type="ECO:0000256" key="3">
    <source>
        <dbReference type="ARBA" id="ARBA00022553"/>
    </source>
</evidence>
<comment type="catalytic activity">
    <reaction evidence="1">
        <text>ATP + protein L-histidine = ADP + protein N-phospho-L-histidine.</text>
        <dbReference type="EC" id="2.7.13.3"/>
    </reaction>
</comment>
<evidence type="ECO:0000259" key="8">
    <source>
        <dbReference type="PROSITE" id="PS50109"/>
    </source>
</evidence>
<dbReference type="InterPro" id="IPR004358">
    <property type="entry name" value="Sig_transdc_His_kin-like_C"/>
</dbReference>
<dbReference type="Gene3D" id="3.30.565.10">
    <property type="entry name" value="Histidine kinase-like ATPase, C-terminal domain"/>
    <property type="match status" value="1"/>
</dbReference>
<dbReference type="CDD" id="cd00082">
    <property type="entry name" value="HisKA"/>
    <property type="match status" value="1"/>
</dbReference>
<evidence type="ECO:0000256" key="1">
    <source>
        <dbReference type="ARBA" id="ARBA00000085"/>
    </source>
</evidence>
<name>A0AA37QEC0_9BACT</name>
<reference evidence="10" key="1">
    <citation type="submission" date="2022-08" db="EMBL/GenBank/DDBJ databases">
        <title>Draft genome sequencing of Roseisolibacter agri AW1220.</title>
        <authorList>
            <person name="Tobiishi Y."/>
            <person name="Tonouchi A."/>
        </authorList>
    </citation>
    <scope>NUCLEOTIDE SEQUENCE</scope>
    <source>
        <strain evidence="10">AW1220</strain>
    </source>
</reference>
<dbReference type="Proteomes" id="UP001161325">
    <property type="component" value="Unassembled WGS sequence"/>
</dbReference>
<dbReference type="PANTHER" id="PTHR43047:SF72">
    <property type="entry name" value="OSMOSENSING HISTIDINE PROTEIN KINASE SLN1"/>
    <property type="match status" value="1"/>
</dbReference>
<evidence type="ECO:0000313" key="11">
    <source>
        <dbReference type="Proteomes" id="UP001161325"/>
    </source>
</evidence>
<dbReference type="GO" id="GO:0009927">
    <property type="term" value="F:histidine phosphotransfer kinase activity"/>
    <property type="evidence" value="ECO:0007669"/>
    <property type="project" value="TreeGrafter"/>
</dbReference>
<dbReference type="FunFam" id="3.30.565.10:FF:000006">
    <property type="entry name" value="Sensor histidine kinase WalK"/>
    <property type="match status" value="1"/>
</dbReference>
<dbReference type="AlphaFoldDB" id="A0AA37QEC0"/>
<feature type="domain" description="Histidine kinase" evidence="8">
    <location>
        <begin position="171"/>
        <end position="380"/>
    </location>
</feature>
<dbReference type="InterPro" id="IPR011006">
    <property type="entry name" value="CheY-like_superfamily"/>
</dbReference>
<dbReference type="PROSITE" id="PS50109">
    <property type="entry name" value="HIS_KIN"/>
    <property type="match status" value="1"/>
</dbReference>
<proteinExistence type="predicted"/>
<dbReference type="EMBL" id="BRXS01000002">
    <property type="protein sequence ID" value="GLC24735.1"/>
    <property type="molecule type" value="Genomic_DNA"/>
</dbReference>
<keyword evidence="11" id="KW-1185">Reference proteome</keyword>
<dbReference type="InterPro" id="IPR001789">
    <property type="entry name" value="Sig_transdc_resp-reg_receiver"/>
</dbReference>
<dbReference type="InterPro" id="IPR005467">
    <property type="entry name" value="His_kinase_dom"/>
</dbReference>
<evidence type="ECO:0000313" key="10">
    <source>
        <dbReference type="EMBL" id="GLC24735.1"/>
    </source>
</evidence>
<feature type="compositionally biased region" description="Acidic residues" evidence="7">
    <location>
        <begin position="33"/>
        <end position="50"/>
    </location>
</feature>
<dbReference type="Gene3D" id="3.40.50.2300">
    <property type="match status" value="1"/>
</dbReference>
<dbReference type="PANTHER" id="PTHR43047">
    <property type="entry name" value="TWO-COMPONENT HISTIDINE PROTEIN KINASE"/>
    <property type="match status" value="1"/>
</dbReference>
<dbReference type="CDD" id="cd00075">
    <property type="entry name" value="HATPase"/>
    <property type="match status" value="1"/>
</dbReference>
<evidence type="ECO:0000256" key="7">
    <source>
        <dbReference type="SAM" id="MobiDB-lite"/>
    </source>
</evidence>
<dbReference type="CDD" id="cd00156">
    <property type="entry name" value="REC"/>
    <property type="match status" value="1"/>
</dbReference>
<evidence type="ECO:0000256" key="6">
    <source>
        <dbReference type="PROSITE-ProRule" id="PRU00169"/>
    </source>
</evidence>
<keyword evidence="3 6" id="KW-0597">Phosphoprotein</keyword>